<evidence type="ECO:0000259" key="5">
    <source>
        <dbReference type="Pfam" id="PF25876"/>
    </source>
</evidence>
<reference evidence="9 10" key="1">
    <citation type="submission" date="2021-03" db="EMBL/GenBank/DDBJ databases">
        <title>Novel species identification of genus Shewanella.</title>
        <authorList>
            <person name="Liu G."/>
            <person name="Zhang Q."/>
        </authorList>
    </citation>
    <scope>NUCLEOTIDE SEQUENCE [LARGE SCALE GENOMIC DNA]</scope>
    <source>
        <strain evidence="9 10">FJAT-53726</strain>
    </source>
</reference>
<dbReference type="KEGG" id="scyp:JYB88_05030"/>
<dbReference type="Gene3D" id="2.40.420.20">
    <property type="match status" value="1"/>
</dbReference>
<keyword evidence="4" id="KW-0732">Signal</keyword>
<dbReference type="Proteomes" id="UP000663281">
    <property type="component" value="Chromosome"/>
</dbReference>
<comment type="subcellular location">
    <subcellularLocation>
        <location evidence="1">Cell inner membrane</location>
        <topology evidence="1">Lipid-anchor</topology>
    </subcellularLocation>
</comment>
<feature type="domain" description="Multidrug resistance protein MdtA-like C-terminal permuted SH3" evidence="8">
    <location>
        <begin position="305"/>
        <end position="364"/>
    </location>
</feature>
<dbReference type="InterPro" id="IPR006143">
    <property type="entry name" value="RND_pump_MFP"/>
</dbReference>
<dbReference type="Pfam" id="PF25876">
    <property type="entry name" value="HH_MFP_RND"/>
    <property type="match status" value="1"/>
</dbReference>
<feature type="domain" description="Multidrug resistance protein MdtA-like barrel-sandwich hybrid" evidence="6">
    <location>
        <begin position="64"/>
        <end position="200"/>
    </location>
</feature>
<dbReference type="FunFam" id="2.40.420.20:FF:000001">
    <property type="entry name" value="Efflux RND transporter periplasmic adaptor subunit"/>
    <property type="match status" value="1"/>
</dbReference>
<name>A0A974XMB0_9GAMM</name>
<evidence type="ECO:0000256" key="2">
    <source>
        <dbReference type="ARBA" id="ARBA00009477"/>
    </source>
</evidence>
<dbReference type="GO" id="GO:0022857">
    <property type="term" value="F:transmembrane transporter activity"/>
    <property type="evidence" value="ECO:0007669"/>
    <property type="project" value="InterPro"/>
</dbReference>
<dbReference type="InterPro" id="IPR058624">
    <property type="entry name" value="MdtA-like_HH"/>
</dbReference>
<evidence type="ECO:0000256" key="1">
    <source>
        <dbReference type="ARBA" id="ARBA00004519"/>
    </source>
</evidence>
<keyword evidence="10" id="KW-1185">Reference proteome</keyword>
<dbReference type="Pfam" id="PF25917">
    <property type="entry name" value="BSH_RND"/>
    <property type="match status" value="1"/>
</dbReference>
<dbReference type="Pfam" id="PF25967">
    <property type="entry name" value="RND-MFP_C"/>
    <property type="match status" value="1"/>
</dbReference>
<feature type="compositionally biased region" description="Polar residues" evidence="3">
    <location>
        <begin position="431"/>
        <end position="440"/>
    </location>
</feature>
<gene>
    <name evidence="9" type="ORF">JYB88_05030</name>
</gene>
<dbReference type="NCBIfam" id="TIGR01730">
    <property type="entry name" value="RND_mfp"/>
    <property type="match status" value="1"/>
</dbReference>
<dbReference type="PANTHER" id="PTHR30158:SF26">
    <property type="entry name" value="RESISTANCE-NODULATION-CELL DIVISION (RND) MULTIDRUG EFFLUX MEMBRANE FUSION PROTEIN MEXE"/>
    <property type="match status" value="1"/>
</dbReference>
<accession>A0A974XMB0</accession>
<sequence length="440" mass="47511">MSHKLQLRFAGVALAALWLLAGCGQSQAEGAQAPVAPSVDVAQVLEESITEWDEFTGRLQAPEQVLLIPRVSGYLQAVRFREGALVKQGEVLFQIESAPFEAEVARLKAELASAESAEVLARNDYARAEQLFASKAVSAELLDGRLAQKRQAAANVASVKAALVRAELDLSYTQVKAPISGRVSIANVTAGNYVSAGQTELTRLVSTDNMYAYFDVDEQTYLKYAALSRARQLQDPRAGGNPVFMSLVNESSFGHQGQIDFVDNSLNAQTGTIRVRASFDNSDGALLPGLFAKVRLAGSKRYQGILVDDKAIGTDLGSKYVLLLDENNSLVYRQVQLGEKVAGLRIIRSGLTAGDRIVVNGLQRVRPTMQVQPKMVEMAAEEIIENLRRQQAGLFADSPELAKSSELAKSLEHVNSPELAGSLEPAVNRKTALSPTALNK</sequence>
<evidence type="ECO:0000313" key="10">
    <source>
        <dbReference type="Proteomes" id="UP000663281"/>
    </source>
</evidence>
<dbReference type="Gene3D" id="1.10.287.470">
    <property type="entry name" value="Helix hairpin bin"/>
    <property type="match status" value="1"/>
</dbReference>
<dbReference type="PROSITE" id="PS51257">
    <property type="entry name" value="PROKAR_LIPOPROTEIN"/>
    <property type="match status" value="1"/>
</dbReference>
<protein>
    <submittedName>
        <fullName evidence="9">Efflux RND transporter periplasmic adaptor subunit</fullName>
    </submittedName>
</protein>
<dbReference type="EMBL" id="CP071504">
    <property type="protein sequence ID" value="QSX31009.1"/>
    <property type="molecule type" value="Genomic_DNA"/>
</dbReference>
<dbReference type="AlphaFoldDB" id="A0A974XMB0"/>
<feature type="chain" id="PRO_5038067425" evidence="4">
    <location>
        <begin position="29"/>
        <end position="440"/>
    </location>
</feature>
<dbReference type="GO" id="GO:0046677">
    <property type="term" value="P:response to antibiotic"/>
    <property type="evidence" value="ECO:0007669"/>
    <property type="project" value="TreeGrafter"/>
</dbReference>
<feature type="domain" description="Multidrug resistance protein MdtA-like alpha-helical hairpin" evidence="5">
    <location>
        <begin position="105"/>
        <end position="173"/>
    </location>
</feature>
<feature type="signal peptide" evidence="4">
    <location>
        <begin position="1"/>
        <end position="28"/>
    </location>
</feature>
<dbReference type="RefSeq" id="WP_207325687.1">
    <property type="nucleotide sequence ID" value="NZ_CP071504.1"/>
</dbReference>
<feature type="domain" description="Multidrug resistance protein MdtA-like beta-barrel" evidence="7">
    <location>
        <begin position="245"/>
        <end position="296"/>
    </location>
</feature>
<evidence type="ECO:0000313" key="9">
    <source>
        <dbReference type="EMBL" id="QSX31009.1"/>
    </source>
</evidence>
<feature type="region of interest" description="Disordered" evidence="3">
    <location>
        <begin position="418"/>
        <end position="440"/>
    </location>
</feature>
<organism evidence="9 10">
    <name type="scientific">Shewanella cyperi</name>
    <dbReference type="NCBI Taxonomy" id="2814292"/>
    <lineage>
        <taxon>Bacteria</taxon>
        <taxon>Pseudomonadati</taxon>
        <taxon>Pseudomonadota</taxon>
        <taxon>Gammaproteobacteria</taxon>
        <taxon>Alteromonadales</taxon>
        <taxon>Shewanellaceae</taxon>
        <taxon>Shewanella</taxon>
    </lineage>
</organism>
<dbReference type="SUPFAM" id="SSF111369">
    <property type="entry name" value="HlyD-like secretion proteins"/>
    <property type="match status" value="1"/>
</dbReference>
<dbReference type="Gene3D" id="2.40.50.100">
    <property type="match status" value="1"/>
</dbReference>
<dbReference type="InterPro" id="IPR058627">
    <property type="entry name" value="MdtA-like_C"/>
</dbReference>
<evidence type="ECO:0000259" key="8">
    <source>
        <dbReference type="Pfam" id="PF25967"/>
    </source>
</evidence>
<proteinExistence type="inferred from homology"/>
<dbReference type="PANTHER" id="PTHR30158">
    <property type="entry name" value="ACRA/E-RELATED COMPONENT OF DRUG EFFLUX TRANSPORTER"/>
    <property type="match status" value="1"/>
</dbReference>
<evidence type="ECO:0000256" key="4">
    <source>
        <dbReference type="SAM" id="SignalP"/>
    </source>
</evidence>
<dbReference type="InterPro" id="IPR058626">
    <property type="entry name" value="MdtA-like_b-barrel"/>
</dbReference>
<evidence type="ECO:0000259" key="7">
    <source>
        <dbReference type="Pfam" id="PF25944"/>
    </source>
</evidence>
<evidence type="ECO:0000259" key="6">
    <source>
        <dbReference type="Pfam" id="PF25917"/>
    </source>
</evidence>
<dbReference type="Pfam" id="PF25944">
    <property type="entry name" value="Beta-barrel_RND"/>
    <property type="match status" value="1"/>
</dbReference>
<dbReference type="InterPro" id="IPR058625">
    <property type="entry name" value="MdtA-like_BSH"/>
</dbReference>
<dbReference type="GO" id="GO:0005886">
    <property type="term" value="C:plasma membrane"/>
    <property type="evidence" value="ECO:0007669"/>
    <property type="project" value="UniProtKB-SubCell"/>
</dbReference>
<dbReference type="Gene3D" id="2.40.30.170">
    <property type="match status" value="1"/>
</dbReference>
<comment type="similarity">
    <text evidence="2">Belongs to the membrane fusion protein (MFP) (TC 8.A.1) family.</text>
</comment>
<evidence type="ECO:0000256" key="3">
    <source>
        <dbReference type="SAM" id="MobiDB-lite"/>
    </source>
</evidence>